<name>A0A1X9MBM2_9BACI</name>
<dbReference type="GO" id="GO:0005524">
    <property type="term" value="F:ATP binding"/>
    <property type="evidence" value="ECO:0007669"/>
    <property type="project" value="UniProtKB-KW"/>
</dbReference>
<reference evidence="4 5" key="1">
    <citation type="submission" date="2017-04" db="EMBL/GenBank/DDBJ databases">
        <title>Bacillus krulwichiae AM31D Genome sequencing and assembly.</title>
        <authorList>
            <person name="Krulwich T.A."/>
            <person name="Anastor L."/>
            <person name="Ehrlich R."/>
            <person name="Ehrlich G.D."/>
            <person name="Janto B."/>
        </authorList>
    </citation>
    <scope>NUCLEOTIDE SEQUENCE [LARGE SCALE GENOMIC DNA]</scope>
    <source>
        <strain evidence="4 5">AM31D</strain>
    </source>
</reference>
<dbReference type="PROSITE" id="PS00211">
    <property type="entry name" value="ABC_TRANSPORTER_1"/>
    <property type="match status" value="1"/>
</dbReference>
<dbReference type="SMART" id="SM00382">
    <property type="entry name" value="AAA"/>
    <property type="match status" value="1"/>
</dbReference>
<keyword evidence="5" id="KW-1185">Reference proteome</keyword>
<sequence>MAMVEMKNIVKRYGSQVTLDHVDLEIGEGEILGLLGPNGAGKTTLIHALAGIIGFDSGNIKVFGQEQKSHLMKIKQQIGLVTQDITVFTDLSARENLEFFGGLYGLKGAKLKERVDETLAFVGLTEHASKLPTKFSGGMQRRLNIACALVHQPKFLIMDEPTVGIDPQSRNHILETIRKLNEQGTTILYTTHYMEEVQHLATRVVIIDQGHVIADGTISELVNKIQHEEKITIEVAEPTEELLEKLRKLEGVKQVTLRGKEIHIISQVGAGNLDRALTISKDFGGIHSVSAEKPTLEDVFLTLTGKQLRDGGEE</sequence>
<feature type="domain" description="ABC transporter" evidence="3">
    <location>
        <begin position="4"/>
        <end position="234"/>
    </location>
</feature>
<accession>A0A1X9MBM2</accession>
<dbReference type="PANTHER" id="PTHR43582:SF2">
    <property type="entry name" value="LINEARMYCIN RESISTANCE ATP-BINDING PROTEIN LNRL"/>
    <property type="match status" value="1"/>
</dbReference>
<dbReference type="STRING" id="199441.BkAM31D_09355"/>
<dbReference type="AlphaFoldDB" id="A0A1X9MBM2"/>
<dbReference type="KEGG" id="bkw:BkAM31D_09355"/>
<dbReference type="Proteomes" id="UP000193006">
    <property type="component" value="Chromosome"/>
</dbReference>
<dbReference type="Pfam" id="PF00005">
    <property type="entry name" value="ABC_tran"/>
    <property type="match status" value="1"/>
</dbReference>
<evidence type="ECO:0000256" key="2">
    <source>
        <dbReference type="ARBA" id="ARBA00022840"/>
    </source>
</evidence>
<keyword evidence="1" id="KW-0547">Nucleotide-binding</keyword>
<dbReference type="RefSeq" id="WP_066151879.1">
    <property type="nucleotide sequence ID" value="NZ_CP020814.1"/>
</dbReference>
<dbReference type="InterPro" id="IPR003593">
    <property type="entry name" value="AAA+_ATPase"/>
</dbReference>
<dbReference type="EC" id="3.6.3.-" evidence="4"/>
<keyword evidence="2 4" id="KW-0067">ATP-binding</keyword>
<proteinExistence type="predicted"/>
<evidence type="ECO:0000259" key="3">
    <source>
        <dbReference type="PROSITE" id="PS50893"/>
    </source>
</evidence>
<dbReference type="EMBL" id="CP020814">
    <property type="protein sequence ID" value="ARK30044.1"/>
    <property type="molecule type" value="Genomic_DNA"/>
</dbReference>
<gene>
    <name evidence="4" type="primary">drrA_2</name>
    <name evidence="4" type="ORF">BkAM31D_09355</name>
</gene>
<evidence type="ECO:0000313" key="4">
    <source>
        <dbReference type="EMBL" id="ARK30044.1"/>
    </source>
</evidence>
<dbReference type="GO" id="GO:0016887">
    <property type="term" value="F:ATP hydrolysis activity"/>
    <property type="evidence" value="ECO:0007669"/>
    <property type="project" value="InterPro"/>
</dbReference>
<dbReference type="Gene3D" id="3.40.50.300">
    <property type="entry name" value="P-loop containing nucleotide triphosphate hydrolases"/>
    <property type="match status" value="1"/>
</dbReference>
<evidence type="ECO:0000256" key="1">
    <source>
        <dbReference type="ARBA" id="ARBA00022741"/>
    </source>
</evidence>
<dbReference type="InterPro" id="IPR027417">
    <property type="entry name" value="P-loop_NTPase"/>
</dbReference>
<evidence type="ECO:0000313" key="5">
    <source>
        <dbReference type="Proteomes" id="UP000193006"/>
    </source>
</evidence>
<protein>
    <submittedName>
        <fullName evidence="4">Daunorubicin/doxorubicin resistance ATP-binding protein DrrA</fullName>
        <ecNumber evidence="4">3.6.3.-</ecNumber>
    </submittedName>
</protein>
<dbReference type="PANTHER" id="PTHR43582">
    <property type="entry name" value="LINEARMYCIN RESISTANCE ATP-BINDING PROTEIN LNRL"/>
    <property type="match status" value="1"/>
</dbReference>
<keyword evidence="4" id="KW-0378">Hydrolase</keyword>
<dbReference type="SUPFAM" id="SSF52540">
    <property type="entry name" value="P-loop containing nucleoside triphosphate hydrolases"/>
    <property type="match status" value="1"/>
</dbReference>
<dbReference type="InterPro" id="IPR003439">
    <property type="entry name" value="ABC_transporter-like_ATP-bd"/>
</dbReference>
<dbReference type="PROSITE" id="PS50893">
    <property type="entry name" value="ABC_TRANSPORTER_2"/>
    <property type="match status" value="1"/>
</dbReference>
<organism evidence="4 5">
    <name type="scientific">Halalkalibacter krulwichiae</name>
    <dbReference type="NCBI Taxonomy" id="199441"/>
    <lineage>
        <taxon>Bacteria</taxon>
        <taxon>Bacillati</taxon>
        <taxon>Bacillota</taxon>
        <taxon>Bacilli</taxon>
        <taxon>Bacillales</taxon>
        <taxon>Bacillaceae</taxon>
        <taxon>Halalkalibacter</taxon>
    </lineage>
</organism>
<dbReference type="InterPro" id="IPR017871">
    <property type="entry name" value="ABC_transporter-like_CS"/>
</dbReference>